<protein>
    <recommendedName>
        <fullName evidence="2">Alpha/beta hydrolase fold-3 domain-containing protein</fullName>
    </recommendedName>
</protein>
<evidence type="ECO:0000256" key="1">
    <source>
        <dbReference type="ARBA" id="ARBA00010515"/>
    </source>
</evidence>
<dbReference type="InterPro" id="IPR013094">
    <property type="entry name" value="AB_hydrolase_3"/>
</dbReference>
<comment type="similarity">
    <text evidence="1">Belongs to the 'GDXG' lipolytic enzyme family.</text>
</comment>
<accession>A0ABD3S2U2</accession>
<gene>
    <name evidence="3" type="ORF">ACJIZ3_004667</name>
</gene>
<dbReference type="InterPro" id="IPR029058">
    <property type="entry name" value="AB_hydrolase_fold"/>
</dbReference>
<evidence type="ECO:0000313" key="4">
    <source>
        <dbReference type="Proteomes" id="UP001634393"/>
    </source>
</evidence>
<evidence type="ECO:0000259" key="2">
    <source>
        <dbReference type="Pfam" id="PF07859"/>
    </source>
</evidence>
<dbReference type="AlphaFoldDB" id="A0ABD3S2U2"/>
<dbReference type="PANTHER" id="PTHR23024:SF24">
    <property type="entry name" value="ALPHA_BETA HYDROLASE FOLD-3 DOMAIN-CONTAINING PROTEIN"/>
    <property type="match status" value="1"/>
</dbReference>
<feature type="domain" description="Alpha/beta hydrolase fold-3" evidence="2">
    <location>
        <begin position="44"/>
        <end position="254"/>
    </location>
</feature>
<dbReference type="InterPro" id="IPR050466">
    <property type="entry name" value="Carboxylest/Gibb_receptor"/>
</dbReference>
<dbReference type="PANTHER" id="PTHR23024">
    <property type="entry name" value="ARYLACETAMIDE DEACETYLASE"/>
    <property type="match status" value="1"/>
</dbReference>
<dbReference type="Gene3D" id="3.40.50.1820">
    <property type="entry name" value="alpha/beta hydrolase"/>
    <property type="match status" value="1"/>
</dbReference>
<sequence>MTTPPNPKPLHGVATSDVTVDAARNLWFRLYVPTTDTETDLPVIVFFHGGGFVHLAPDVKAYDFVCRRFARKVPAVVVSVNYRLAPEHRYPAQYDDGFDVLKFLDAETSTVLPRNADLSRCFLAGDSAGANLGHNVAKRVCELVAIQPFYGGEERTKAEIELIGVDVLVSTKRTDWMWKAFLPPGPGMDRDHEAINVSGPRAADISKLNFPATMVVVAGFDSLKDWQMRYYEWLKNSGKEVYLIEYPNMIHAFYIFPELPESAQVILDAKKFIHDQCSKAS</sequence>
<dbReference type="EMBL" id="JBJXBP010000007">
    <property type="protein sequence ID" value="KAL3818762.1"/>
    <property type="molecule type" value="Genomic_DNA"/>
</dbReference>
<dbReference type="Pfam" id="PF07859">
    <property type="entry name" value="Abhydrolase_3"/>
    <property type="match status" value="1"/>
</dbReference>
<dbReference type="Proteomes" id="UP001634393">
    <property type="component" value="Unassembled WGS sequence"/>
</dbReference>
<evidence type="ECO:0000313" key="3">
    <source>
        <dbReference type="EMBL" id="KAL3818762.1"/>
    </source>
</evidence>
<keyword evidence="4" id="KW-1185">Reference proteome</keyword>
<proteinExistence type="inferred from homology"/>
<organism evidence="3 4">
    <name type="scientific">Penstemon smallii</name>
    <dbReference type="NCBI Taxonomy" id="265156"/>
    <lineage>
        <taxon>Eukaryota</taxon>
        <taxon>Viridiplantae</taxon>
        <taxon>Streptophyta</taxon>
        <taxon>Embryophyta</taxon>
        <taxon>Tracheophyta</taxon>
        <taxon>Spermatophyta</taxon>
        <taxon>Magnoliopsida</taxon>
        <taxon>eudicotyledons</taxon>
        <taxon>Gunneridae</taxon>
        <taxon>Pentapetalae</taxon>
        <taxon>asterids</taxon>
        <taxon>lamiids</taxon>
        <taxon>Lamiales</taxon>
        <taxon>Plantaginaceae</taxon>
        <taxon>Cheloneae</taxon>
        <taxon>Penstemon</taxon>
    </lineage>
</organism>
<comment type="caution">
    <text evidence="3">The sequence shown here is derived from an EMBL/GenBank/DDBJ whole genome shotgun (WGS) entry which is preliminary data.</text>
</comment>
<reference evidence="3 4" key="1">
    <citation type="submission" date="2024-12" db="EMBL/GenBank/DDBJ databases">
        <title>The unique morphological basis and parallel evolutionary history of personate flowers in Penstemon.</title>
        <authorList>
            <person name="Depatie T.H."/>
            <person name="Wessinger C.A."/>
        </authorList>
    </citation>
    <scope>NUCLEOTIDE SEQUENCE [LARGE SCALE GENOMIC DNA]</scope>
    <source>
        <strain evidence="3">WTNN_2</strain>
        <tissue evidence="3">Leaf</tissue>
    </source>
</reference>
<dbReference type="SUPFAM" id="SSF53474">
    <property type="entry name" value="alpha/beta-Hydrolases"/>
    <property type="match status" value="1"/>
</dbReference>
<name>A0ABD3S2U2_9LAMI</name>